<name>A0A3B1A0T6_9ZZZZ</name>
<proteinExistence type="predicted"/>
<organism evidence="2">
    <name type="scientific">hydrothermal vent metagenome</name>
    <dbReference type="NCBI Taxonomy" id="652676"/>
    <lineage>
        <taxon>unclassified sequences</taxon>
        <taxon>metagenomes</taxon>
        <taxon>ecological metagenomes</taxon>
    </lineage>
</organism>
<keyword evidence="1" id="KW-1133">Transmembrane helix</keyword>
<evidence type="ECO:0000256" key="1">
    <source>
        <dbReference type="SAM" id="Phobius"/>
    </source>
</evidence>
<feature type="transmembrane region" description="Helical" evidence="1">
    <location>
        <begin position="57"/>
        <end position="79"/>
    </location>
</feature>
<keyword evidence="1" id="KW-0812">Transmembrane</keyword>
<sequence>MGGLYFGLNFRDTLNDMSKPDGAGWLLIGVGTQLAAMVVTGFMLGYGADYLLNTQPIFMLIFGVLGFIGGVLSAMKLLIRLG</sequence>
<protein>
    <recommendedName>
        <fullName evidence="3">ATP synthase protein I</fullName>
    </recommendedName>
</protein>
<dbReference type="InterPro" id="IPR032820">
    <property type="entry name" value="ATPase_put"/>
</dbReference>
<dbReference type="EMBL" id="UOFO01000094">
    <property type="protein sequence ID" value="VAW86466.1"/>
    <property type="molecule type" value="Genomic_DNA"/>
</dbReference>
<reference evidence="2" key="1">
    <citation type="submission" date="2018-06" db="EMBL/GenBank/DDBJ databases">
        <authorList>
            <person name="Zhirakovskaya E."/>
        </authorList>
    </citation>
    <scope>NUCLEOTIDE SEQUENCE</scope>
</reference>
<gene>
    <name evidence="2" type="ORF">MNBD_GAMMA16-2277</name>
</gene>
<keyword evidence="1" id="KW-0472">Membrane</keyword>
<dbReference type="AlphaFoldDB" id="A0A3B1A0T6"/>
<accession>A0A3B1A0T6</accession>
<evidence type="ECO:0008006" key="3">
    <source>
        <dbReference type="Google" id="ProtNLM"/>
    </source>
</evidence>
<feature type="transmembrane region" description="Helical" evidence="1">
    <location>
        <begin position="23"/>
        <end position="45"/>
    </location>
</feature>
<evidence type="ECO:0000313" key="2">
    <source>
        <dbReference type="EMBL" id="VAW86466.1"/>
    </source>
</evidence>
<dbReference type="Pfam" id="PF09527">
    <property type="entry name" value="ATPase_gene1"/>
    <property type="match status" value="1"/>
</dbReference>